<comment type="caution">
    <text evidence="3">The sequence shown here is derived from an EMBL/GenBank/DDBJ whole genome shotgun (WGS) entry which is preliminary data.</text>
</comment>
<dbReference type="Proteomes" id="UP000602647">
    <property type="component" value="Unassembled WGS sequence"/>
</dbReference>
<feature type="chain" id="PRO_5037530305" evidence="1">
    <location>
        <begin position="26"/>
        <end position="323"/>
    </location>
</feature>
<proteinExistence type="predicted"/>
<organism evidence="3 4">
    <name type="scientific">Zhenpiania hominis</name>
    <dbReference type="NCBI Taxonomy" id="2763644"/>
    <lineage>
        <taxon>Bacteria</taxon>
        <taxon>Bacillati</taxon>
        <taxon>Bacillota</taxon>
        <taxon>Clostridia</taxon>
        <taxon>Peptostreptococcales</taxon>
        <taxon>Anaerovoracaceae</taxon>
        <taxon>Zhenpiania</taxon>
    </lineage>
</organism>
<keyword evidence="4" id="KW-1185">Reference proteome</keyword>
<gene>
    <name evidence="3" type="ORF">H9L42_13940</name>
</gene>
<dbReference type="EMBL" id="JACRYT010000021">
    <property type="protein sequence ID" value="MBC6680923.1"/>
    <property type="molecule type" value="Genomic_DNA"/>
</dbReference>
<feature type="signal peptide" evidence="1">
    <location>
        <begin position="1"/>
        <end position="25"/>
    </location>
</feature>
<feature type="domain" description="Putative amidase" evidence="2">
    <location>
        <begin position="157"/>
        <end position="310"/>
    </location>
</feature>
<keyword evidence="1" id="KW-0732">Signal</keyword>
<evidence type="ECO:0000259" key="2">
    <source>
        <dbReference type="Pfam" id="PF12671"/>
    </source>
</evidence>
<dbReference type="AlphaFoldDB" id="A0A923SX32"/>
<dbReference type="RefSeq" id="WP_187304018.1">
    <property type="nucleotide sequence ID" value="NZ_JACRYT010000021.1"/>
</dbReference>
<dbReference type="PANTHER" id="PTHR40032:SF1">
    <property type="entry name" value="EXPORTED PROTEIN"/>
    <property type="match status" value="1"/>
</dbReference>
<dbReference type="Pfam" id="PF12671">
    <property type="entry name" value="Amidase_6"/>
    <property type="match status" value="1"/>
</dbReference>
<reference evidence="3" key="1">
    <citation type="submission" date="2020-08" db="EMBL/GenBank/DDBJ databases">
        <title>Genome public.</title>
        <authorList>
            <person name="Liu C."/>
            <person name="Sun Q."/>
        </authorList>
    </citation>
    <scope>NUCLEOTIDE SEQUENCE</scope>
    <source>
        <strain evidence="3">BX12</strain>
    </source>
</reference>
<dbReference type="PANTHER" id="PTHR40032">
    <property type="entry name" value="EXPORTED PROTEIN-RELATED"/>
    <property type="match status" value="1"/>
</dbReference>
<name>A0A923SX32_9FIRM</name>
<dbReference type="InterPro" id="IPR024301">
    <property type="entry name" value="Amidase_6"/>
</dbReference>
<accession>A0A923SX32</accession>
<protein>
    <submittedName>
        <fullName evidence="3">Amidase domain-containing protein</fullName>
    </submittedName>
</protein>
<evidence type="ECO:0000313" key="3">
    <source>
        <dbReference type="EMBL" id="MBC6680923.1"/>
    </source>
</evidence>
<sequence>MKRKLRLILMLGLCLSIGIPSFAFAVASNESVEMTVGDAENELTVYLQKYHPEIQIGSEQYVDFLVDLLMFEDEKMLEKHPQYEEIKIYASEYLDQISSGGMVESKTVGNGDEIKILLDKEKQKKIETVKLEAVQQERLDAILENENSSQLVPYSAYSNNKAVAYAKKWAKDWNRAYGRHTADCTNFVSQCVFAGGKTMKKPSGTLPLIKKTTNYWYSVRFPNGRESFTYRESSSFINVGDFYTYWKQHGVKTVQYSTKKKLQNGVVLGNVVQLKNGKGKWFHSIIITGGEKGARTYCGHSKPSLDQPISKISTAVAYRALKF</sequence>
<evidence type="ECO:0000313" key="4">
    <source>
        <dbReference type="Proteomes" id="UP000602647"/>
    </source>
</evidence>
<evidence type="ECO:0000256" key="1">
    <source>
        <dbReference type="SAM" id="SignalP"/>
    </source>
</evidence>